<gene>
    <name evidence="2" type="ORF">MNBD_CHLOROFLEXI01-1178</name>
</gene>
<feature type="transmembrane region" description="Helical" evidence="1">
    <location>
        <begin position="18"/>
        <end position="35"/>
    </location>
</feature>
<dbReference type="EMBL" id="UOEU01000369">
    <property type="protein sequence ID" value="VAW32543.1"/>
    <property type="molecule type" value="Genomic_DNA"/>
</dbReference>
<organism evidence="2">
    <name type="scientific">hydrothermal vent metagenome</name>
    <dbReference type="NCBI Taxonomy" id="652676"/>
    <lineage>
        <taxon>unclassified sequences</taxon>
        <taxon>metagenomes</taxon>
        <taxon>ecological metagenomes</taxon>
    </lineage>
</organism>
<name>A0A3B0UWJ3_9ZZZZ</name>
<evidence type="ECO:0000313" key="2">
    <source>
        <dbReference type="EMBL" id="VAW32543.1"/>
    </source>
</evidence>
<dbReference type="AlphaFoldDB" id="A0A3B0UWJ3"/>
<evidence type="ECO:0008006" key="3">
    <source>
        <dbReference type="Google" id="ProtNLM"/>
    </source>
</evidence>
<keyword evidence="1" id="KW-0812">Transmembrane</keyword>
<keyword evidence="1" id="KW-1133">Transmembrane helix</keyword>
<protein>
    <recommendedName>
        <fullName evidence="3">PsbP C-terminal domain-containing protein</fullName>
    </recommendedName>
</protein>
<reference evidence="2" key="1">
    <citation type="submission" date="2018-06" db="EMBL/GenBank/DDBJ databases">
        <authorList>
            <person name="Zhirakovskaya E."/>
        </authorList>
    </citation>
    <scope>NUCLEOTIDE SEQUENCE</scope>
</reference>
<evidence type="ECO:0000256" key="1">
    <source>
        <dbReference type="SAM" id="Phobius"/>
    </source>
</evidence>
<accession>A0A3B0UWJ3</accession>
<keyword evidence="1" id="KW-0472">Membrane</keyword>
<sequence>MTTIPNSQDQLARERRSAILMGLLLLISLLIGWQVKTAVQNATRPIALNGFTAAIPNGWLLQEGTGDLLFVARNPQALDQLYRVSRESAGGGLEAMAINRNVARAQLDETYRVLDASPIVFNGQDGYKVSFARADFDSPGMPHIIEGIDYYFVFGDQIAILSLESKADTVADALPYFQKFVQSVSYQAGGE</sequence>
<proteinExistence type="predicted"/>